<reference evidence="1" key="1">
    <citation type="submission" date="2020-07" db="EMBL/GenBank/DDBJ databases">
        <title>Huge and variable diversity of episymbiotic CPR bacteria and DPANN archaea in groundwater ecosystems.</title>
        <authorList>
            <person name="He C.Y."/>
            <person name="Keren R."/>
            <person name="Whittaker M."/>
            <person name="Farag I.F."/>
            <person name="Doudna J."/>
            <person name="Cate J.H.D."/>
            <person name="Banfield J.F."/>
        </authorList>
    </citation>
    <scope>NUCLEOTIDE SEQUENCE</scope>
    <source>
        <strain evidence="1">NC_groundwater_1586_Pr3_B-0.1um_66_15</strain>
    </source>
</reference>
<dbReference type="Proteomes" id="UP000782610">
    <property type="component" value="Unassembled WGS sequence"/>
</dbReference>
<name>A0A933KZF6_9HYPH</name>
<evidence type="ECO:0000313" key="1">
    <source>
        <dbReference type="EMBL" id="MBI4920671.1"/>
    </source>
</evidence>
<dbReference type="EMBL" id="JACRAF010000007">
    <property type="protein sequence ID" value="MBI4920671.1"/>
    <property type="molecule type" value="Genomic_DNA"/>
</dbReference>
<protein>
    <submittedName>
        <fullName evidence="1">Uncharacterized protein</fullName>
    </submittedName>
</protein>
<evidence type="ECO:0000313" key="2">
    <source>
        <dbReference type="Proteomes" id="UP000782610"/>
    </source>
</evidence>
<proteinExistence type="predicted"/>
<gene>
    <name evidence="1" type="ORF">HY834_02895</name>
</gene>
<organism evidence="1 2">
    <name type="scientific">Devosia nanyangense</name>
    <dbReference type="NCBI Taxonomy" id="1228055"/>
    <lineage>
        <taxon>Bacteria</taxon>
        <taxon>Pseudomonadati</taxon>
        <taxon>Pseudomonadota</taxon>
        <taxon>Alphaproteobacteria</taxon>
        <taxon>Hyphomicrobiales</taxon>
        <taxon>Devosiaceae</taxon>
        <taxon>Devosia</taxon>
    </lineage>
</organism>
<accession>A0A933KZF6</accession>
<dbReference type="AlphaFoldDB" id="A0A933KZF6"/>
<comment type="caution">
    <text evidence="1">The sequence shown here is derived from an EMBL/GenBank/DDBJ whole genome shotgun (WGS) entry which is preliminary data.</text>
</comment>
<sequence length="69" mass="7939">MSMSNTNLSSSFVPSISRQERGIVGRLVLAILSQWPERTRGSPPPENNYLRRDIGLGPIETRRNYWDHQ</sequence>